<evidence type="ECO:0000313" key="2">
    <source>
        <dbReference type="EMBL" id="HJA71886.1"/>
    </source>
</evidence>
<dbReference type="EMBL" id="DWZA01000088">
    <property type="protein sequence ID" value="HJA71886.1"/>
    <property type="molecule type" value="Genomic_DNA"/>
</dbReference>
<evidence type="ECO:0000256" key="1">
    <source>
        <dbReference type="SAM" id="Phobius"/>
    </source>
</evidence>
<evidence type="ECO:0000313" key="3">
    <source>
        <dbReference type="Proteomes" id="UP000823900"/>
    </source>
</evidence>
<reference evidence="2" key="1">
    <citation type="journal article" date="2021" name="PeerJ">
        <title>Extensive microbial diversity within the chicken gut microbiome revealed by metagenomics and culture.</title>
        <authorList>
            <person name="Gilroy R."/>
            <person name="Ravi A."/>
            <person name="Getino M."/>
            <person name="Pursley I."/>
            <person name="Horton D.L."/>
            <person name="Alikhan N.F."/>
            <person name="Baker D."/>
            <person name="Gharbi K."/>
            <person name="Hall N."/>
            <person name="Watson M."/>
            <person name="Adriaenssens E.M."/>
            <person name="Foster-Nyarko E."/>
            <person name="Jarju S."/>
            <person name="Secka A."/>
            <person name="Antonio M."/>
            <person name="Oren A."/>
            <person name="Chaudhuri R.R."/>
            <person name="La Ragione R."/>
            <person name="Hildebrand F."/>
            <person name="Pallen M.J."/>
        </authorList>
    </citation>
    <scope>NUCLEOTIDE SEQUENCE</scope>
    <source>
        <strain evidence="2">CHK178-16964</strain>
    </source>
</reference>
<evidence type="ECO:0008006" key="4">
    <source>
        <dbReference type="Google" id="ProtNLM"/>
    </source>
</evidence>
<sequence length="275" mass="30881">MKREPFDDIMARTLEEEGKKVSLSSRKQEEILGEIRRIKENEERGAMVKMRSVKKTVLAAAVMCIFAAFGVMAAGKVTGLRSSINPDEVTYTAFSQVREDGERIGFEPYGKESYDNGLTFAKGYLTDVEGFDEGGNAVEVRPELMLYYQEGDREVLLTANQPFNTDKIDGNVVRKEEYKGLELKYEENKYLFVPADYQLDEAMKEEEAEGKVTISYGLPPQDDGTPAEPEEEMMYSVSWEDNGIDYLLLSTGDEPVMGDSLVAMAKETIDAKDSE</sequence>
<keyword evidence="1" id="KW-0472">Membrane</keyword>
<comment type="caution">
    <text evidence="2">The sequence shown here is derived from an EMBL/GenBank/DDBJ whole genome shotgun (WGS) entry which is preliminary data.</text>
</comment>
<keyword evidence="1" id="KW-0812">Transmembrane</keyword>
<proteinExistence type="predicted"/>
<reference evidence="2" key="2">
    <citation type="submission" date="2021-04" db="EMBL/GenBank/DDBJ databases">
        <authorList>
            <person name="Gilroy R."/>
        </authorList>
    </citation>
    <scope>NUCLEOTIDE SEQUENCE</scope>
    <source>
        <strain evidence="2">CHK178-16964</strain>
    </source>
</reference>
<gene>
    <name evidence="2" type="ORF">IAA07_09985</name>
</gene>
<organism evidence="2 3">
    <name type="scientific">Candidatus Lachnoclostridium stercoravium</name>
    <dbReference type="NCBI Taxonomy" id="2838633"/>
    <lineage>
        <taxon>Bacteria</taxon>
        <taxon>Bacillati</taxon>
        <taxon>Bacillota</taxon>
        <taxon>Clostridia</taxon>
        <taxon>Lachnospirales</taxon>
        <taxon>Lachnospiraceae</taxon>
    </lineage>
</organism>
<dbReference type="AlphaFoldDB" id="A0A9D2HIB6"/>
<protein>
    <recommendedName>
        <fullName evidence="4">DUF4367 domain-containing protein</fullName>
    </recommendedName>
</protein>
<accession>A0A9D2HIB6</accession>
<dbReference type="Proteomes" id="UP000823900">
    <property type="component" value="Unassembled WGS sequence"/>
</dbReference>
<name>A0A9D2HIB6_9FIRM</name>
<keyword evidence="1" id="KW-1133">Transmembrane helix</keyword>
<feature type="transmembrane region" description="Helical" evidence="1">
    <location>
        <begin position="57"/>
        <end position="75"/>
    </location>
</feature>